<dbReference type="AlphaFoldDB" id="A0A2V1N4F2"/>
<feature type="domain" description="Polyphosphate kinase-2-related" evidence="3">
    <location>
        <begin position="35"/>
        <end position="273"/>
    </location>
</feature>
<dbReference type="InterPro" id="IPR022300">
    <property type="entry name" value="PPK2-rel_1"/>
</dbReference>
<evidence type="ECO:0000313" key="4">
    <source>
        <dbReference type="EMBL" id="PWG00710.1"/>
    </source>
</evidence>
<dbReference type="SUPFAM" id="SSF52540">
    <property type="entry name" value="P-loop containing nucleoside triphosphate hydrolases"/>
    <property type="match status" value="1"/>
</dbReference>
<protein>
    <submittedName>
        <fullName evidence="4">Phosphate--nucleotide phosphotransferase</fullName>
    </submittedName>
</protein>
<dbReference type="Pfam" id="PF03976">
    <property type="entry name" value="PPK2"/>
    <property type="match status" value="1"/>
</dbReference>
<dbReference type="PANTHER" id="PTHR34383">
    <property type="entry name" value="POLYPHOSPHATE:AMP PHOSPHOTRANSFERASE-RELATED"/>
    <property type="match status" value="1"/>
</dbReference>
<dbReference type="InterPro" id="IPR027417">
    <property type="entry name" value="P-loop_NTPase"/>
</dbReference>
<proteinExistence type="predicted"/>
<gene>
    <name evidence="4" type="ORF">DCM90_00610</name>
</gene>
<evidence type="ECO:0000259" key="3">
    <source>
        <dbReference type="Pfam" id="PF03976"/>
    </source>
</evidence>
<keyword evidence="1 4" id="KW-0808">Transferase</keyword>
<keyword evidence="2" id="KW-0418">Kinase</keyword>
<dbReference type="InterPro" id="IPR022488">
    <property type="entry name" value="PPK2-related"/>
</dbReference>
<name>A0A2V1N4F2_9LACO</name>
<dbReference type="Proteomes" id="UP000245080">
    <property type="component" value="Unassembled WGS sequence"/>
</dbReference>
<dbReference type="RefSeq" id="WP_109249423.1">
    <property type="nucleotide sequence ID" value="NZ_QCXQ01000001.1"/>
</dbReference>
<comment type="caution">
    <text evidence="4">The sequence shown here is derived from an EMBL/GenBank/DDBJ whole genome shotgun (WGS) entry which is preliminary data.</text>
</comment>
<evidence type="ECO:0000313" key="5">
    <source>
        <dbReference type="Proteomes" id="UP000245080"/>
    </source>
</evidence>
<evidence type="ECO:0000256" key="1">
    <source>
        <dbReference type="ARBA" id="ARBA00022679"/>
    </source>
</evidence>
<sequence>MGDEELYRYTGNEPVNINKIPTRAKPAKKVSKQSEKVTEQAKLDENVQKLADFQQRLYADKQTGIIILLQGMDASGKDGMIRHVFSGMNPEGTSVANFKQPTSVELSHDYLWRVNNELPARGEIKIFNRSQYEEVLVDKVHPNLVLNEKIPGITSSKDVTQKLFDTRYRDLKAYERYLRHQGFVFYKFFLHLSKDEQDKRFIKRITTPEKNWKFSASDAKERAYWDDYQMAYNKMLRGTATKKSPWYIIPADDKVTARLIVSNILVQHFEAMKLTYPTVSNQDLEAMKKLLPGLKEQLGR</sequence>
<reference evidence="4 5" key="1">
    <citation type="journal article" date="2018" name="Int. J. Syst. Evol. Microbiol.">
        <title>Lactobacillus bambusae sp. nov., isolated from a traditional fermented Ma-bamboo shoots of Taiwan.</title>
        <authorList>
            <person name="Wang L.-T."/>
        </authorList>
    </citation>
    <scope>NUCLEOTIDE SEQUENCE [LARGE SCALE GENOMIC DNA]</scope>
    <source>
        <strain evidence="4 5">BS-W1</strain>
    </source>
</reference>
<dbReference type="Gene3D" id="3.40.50.300">
    <property type="entry name" value="P-loop containing nucleotide triphosphate hydrolases"/>
    <property type="match status" value="1"/>
</dbReference>
<dbReference type="NCBIfam" id="TIGR03709">
    <property type="entry name" value="PPK2_rel_1"/>
    <property type="match status" value="1"/>
</dbReference>
<dbReference type="GO" id="GO:0006797">
    <property type="term" value="P:polyphosphate metabolic process"/>
    <property type="evidence" value="ECO:0007669"/>
    <property type="project" value="InterPro"/>
</dbReference>
<dbReference type="EMBL" id="QCXQ01000001">
    <property type="protein sequence ID" value="PWG00710.1"/>
    <property type="molecule type" value="Genomic_DNA"/>
</dbReference>
<organism evidence="4 5">
    <name type="scientific">Levilactobacillus bambusae</name>
    <dbReference type="NCBI Taxonomy" id="2024736"/>
    <lineage>
        <taxon>Bacteria</taxon>
        <taxon>Bacillati</taxon>
        <taxon>Bacillota</taxon>
        <taxon>Bacilli</taxon>
        <taxon>Lactobacillales</taxon>
        <taxon>Lactobacillaceae</taxon>
        <taxon>Levilactobacillus</taxon>
    </lineage>
</organism>
<dbReference type="OrthoDB" id="9775224at2"/>
<dbReference type="InterPro" id="IPR016898">
    <property type="entry name" value="Polyphosphate_phosphotransfera"/>
</dbReference>
<accession>A0A2V1N4F2</accession>
<evidence type="ECO:0000256" key="2">
    <source>
        <dbReference type="ARBA" id="ARBA00022777"/>
    </source>
</evidence>
<dbReference type="GO" id="GO:0008976">
    <property type="term" value="F:polyphosphate kinase activity"/>
    <property type="evidence" value="ECO:0007669"/>
    <property type="project" value="InterPro"/>
</dbReference>
<keyword evidence="5" id="KW-1185">Reference proteome</keyword>
<dbReference type="PANTHER" id="PTHR34383:SF3">
    <property type="entry name" value="POLYPHOSPHATE:AMP PHOSPHOTRANSFERASE"/>
    <property type="match status" value="1"/>
</dbReference>
<dbReference type="PIRSF" id="PIRSF028756">
    <property type="entry name" value="PPK2_prd"/>
    <property type="match status" value="1"/>
</dbReference>